<protein>
    <submittedName>
        <fullName evidence="2">Uncharacterized protein</fullName>
    </submittedName>
</protein>
<accession>G0TU22</accession>
<proteinExistence type="predicted"/>
<organism evidence="2">
    <name type="scientific">Trypanosoma vivax (strain Y486)</name>
    <dbReference type="NCBI Taxonomy" id="1055687"/>
    <lineage>
        <taxon>Eukaryota</taxon>
        <taxon>Discoba</taxon>
        <taxon>Euglenozoa</taxon>
        <taxon>Kinetoplastea</taxon>
        <taxon>Metakinetoplastina</taxon>
        <taxon>Trypanosomatida</taxon>
        <taxon>Trypanosomatidae</taxon>
        <taxon>Trypanosoma</taxon>
        <taxon>Duttonella</taxon>
    </lineage>
</organism>
<dbReference type="AlphaFoldDB" id="G0TU22"/>
<dbReference type="OMA" id="CARLLAW"/>
<name>G0TU22_TRYVY</name>
<feature type="compositionally biased region" description="Basic and acidic residues" evidence="1">
    <location>
        <begin position="800"/>
        <end position="814"/>
    </location>
</feature>
<feature type="region of interest" description="Disordered" evidence="1">
    <location>
        <begin position="883"/>
        <end position="916"/>
    </location>
</feature>
<dbReference type="VEuPathDB" id="TriTrypDB:TvY486_0401210"/>
<feature type="region of interest" description="Disordered" evidence="1">
    <location>
        <begin position="800"/>
        <end position="824"/>
    </location>
</feature>
<reference evidence="2" key="1">
    <citation type="journal article" date="2012" name="Proc. Natl. Acad. Sci. U.S.A.">
        <title>Antigenic diversity is generated by distinct evolutionary mechanisms in African trypanosome species.</title>
        <authorList>
            <person name="Jackson A.P."/>
            <person name="Berry A."/>
            <person name="Aslett M."/>
            <person name="Allison H.C."/>
            <person name="Burton P."/>
            <person name="Vavrova-Anderson J."/>
            <person name="Brown R."/>
            <person name="Browne H."/>
            <person name="Corton N."/>
            <person name="Hauser H."/>
            <person name="Gamble J."/>
            <person name="Gilderthorp R."/>
            <person name="Marcello L."/>
            <person name="McQuillan J."/>
            <person name="Otto T.D."/>
            <person name="Quail M.A."/>
            <person name="Sanders M.J."/>
            <person name="van Tonder A."/>
            <person name="Ginger M.L."/>
            <person name="Field M.C."/>
            <person name="Barry J.D."/>
            <person name="Hertz-Fowler C."/>
            <person name="Berriman M."/>
        </authorList>
    </citation>
    <scope>NUCLEOTIDE SEQUENCE</scope>
    <source>
        <strain evidence="2">Y486</strain>
    </source>
</reference>
<evidence type="ECO:0000256" key="1">
    <source>
        <dbReference type="SAM" id="MobiDB-lite"/>
    </source>
</evidence>
<dbReference type="EMBL" id="HE573020">
    <property type="protein sequence ID" value="CCC47455.1"/>
    <property type="molecule type" value="Genomic_DNA"/>
</dbReference>
<sequence length="976" mass="110505">MWGGVKIRTQYAEIFRSWSASQRLEVLRRQLYKEPRPWYLFWRLHQHRHLLGDHHCARVLSWCASIVQLERRPVARRQAYMYGQQVFQLMVHSHKVGHESYQEFFRLCAVGRDLTTAFRWQQYLVEAGESSPMHHYTWLLTIAALSPNDESAEDMAEAVWETYMARYCSTVRNELTGETAIAHFQPSTDEEREQLDKLFRSFVALRPRIRSDANPKLVEFIDSLPTSITTGNPGTSWPTTSRHHIFPHLEAGVGWEGATLERPCLRDSILNAQFVEDLEKEAFVGNTRGVVALVQEYRGRVVAEKERASAVRFRAGERDIWQHYSDPTAVDFRKLLVEEGGVTAELYHYLIVAMSTLQPSLALRTLGRMKESKLRVLDLTRAVMIVRCEGLPQEQLSLLRDQLKEMEERRKIDEDYQITREVELFWKFNYAEFLHYRNALHREALYQILLEGLGAVRVQQLLLESEACGACSPVDVVVVDKDFREAAAKYYRRSRGKTEVDKALDEITHHLPKLDISLVGSCEHFSNYALPEEDFVATDIASLARKLTGYDTVYVLDSSFVESSEAFLFLGHSGSSGTSANRSLILVPLCCLQQLSSAFDQSSEFVSYDEALQEANQTEPFIASQRLRSLFSLLASQNNTVKARVLHFSECLLSHTVVANDSNAVQLQPAVSDNDHFLMVLAMIRAVTPASTEVVACTDDMQLVGRLSDKGFASFFAAEVRVISSEPPKDVVLLDEGLINDSPEICVPSNFEPVLNFPMPRPNETPSMTTNAPVVSLPITKPESDAAPWLDMLENDGLEKRESATSDTPLRKAEGTTTSETDDAQRYLKLMDTYESEHSIVPVGVHMAAASSLGSVFEQFDAISPDEAFEREITRATMIATAQSEGAGSGTGTGNRPRRRSLLEKEELKNKGKSGRQRYRLARRLSNLVGGRVPFNFRYKVIEVDIRNQNNKAFGDAYRAAVAKKREFFKKTLQNH</sequence>
<feature type="compositionally biased region" description="Basic and acidic residues" evidence="1">
    <location>
        <begin position="901"/>
        <end position="910"/>
    </location>
</feature>
<gene>
    <name evidence="2" type="ORF">TVY486_0401210</name>
</gene>
<evidence type="ECO:0000313" key="2">
    <source>
        <dbReference type="EMBL" id="CCC47455.1"/>
    </source>
</evidence>